<keyword evidence="4" id="KW-0343">GTPase activation</keyword>
<feature type="domain" description="Rho-GAP" evidence="15">
    <location>
        <begin position="971"/>
        <end position="1176"/>
    </location>
</feature>
<dbReference type="InterPro" id="IPR002913">
    <property type="entry name" value="START_lipid-bd_dom"/>
</dbReference>
<dbReference type="Gene3D" id="3.30.530.20">
    <property type="match status" value="1"/>
</dbReference>
<dbReference type="CDD" id="cd04375">
    <property type="entry name" value="RhoGAP_DLC1"/>
    <property type="match status" value="1"/>
</dbReference>
<dbReference type="CDD" id="cd08909">
    <property type="entry name" value="START_STARD13-like"/>
    <property type="match status" value="1"/>
</dbReference>
<evidence type="ECO:0000256" key="10">
    <source>
        <dbReference type="ARBA" id="ARBA00023136"/>
    </source>
</evidence>
<comment type="subcellular location">
    <subcellularLocation>
        <location evidence="2">Cytoplasm</location>
    </subcellularLocation>
    <subcellularLocation>
        <location evidence="3">Lipid droplet</location>
    </subcellularLocation>
    <subcellularLocation>
        <location evidence="1">Mitochondrion membrane</location>
        <topology evidence="1">Peripheral membrane protein</topology>
        <orientation evidence="1">Cytoplasmic side</orientation>
    </subcellularLocation>
</comment>
<feature type="compositionally biased region" description="Basic and acidic residues" evidence="14">
    <location>
        <begin position="229"/>
        <end position="244"/>
    </location>
</feature>
<evidence type="ECO:0000313" key="17">
    <source>
        <dbReference type="Proteomes" id="UP000515140"/>
    </source>
</evidence>
<reference evidence="18 19" key="1">
    <citation type="submission" date="2025-04" db="UniProtKB">
        <authorList>
            <consortium name="RefSeq"/>
        </authorList>
    </citation>
    <scope>IDENTIFICATION</scope>
    <source>
        <tissue evidence="18 19">Spleen</tissue>
    </source>
</reference>
<keyword evidence="5" id="KW-0963">Cytoplasm</keyword>
<dbReference type="FunFam" id="1.10.287.2070:FF:000001">
    <property type="entry name" value="StAR-related lipid transfer domain-containing 13"/>
    <property type="match status" value="1"/>
</dbReference>
<protein>
    <recommendedName>
        <fullName evidence="12">StAR-related lipid transfer protein 13</fullName>
    </recommendedName>
    <alternativeName>
        <fullName evidence="13">START domain-containing protein 13</fullName>
    </alternativeName>
</protein>
<dbReference type="Pfam" id="PF00620">
    <property type="entry name" value="RhoGAP"/>
    <property type="match status" value="1"/>
</dbReference>
<dbReference type="SMART" id="SM00234">
    <property type="entry name" value="START"/>
    <property type="match status" value="1"/>
</dbReference>
<feature type="compositionally biased region" description="Low complexity" evidence="14">
    <location>
        <begin position="631"/>
        <end position="653"/>
    </location>
</feature>
<dbReference type="PROSITE" id="PS50848">
    <property type="entry name" value="START"/>
    <property type="match status" value="1"/>
</dbReference>
<keyword evidence="9" id="KW-0496">Mitochondrion</keyword>
<evidence type="ECO:0000256" key="9">
    <source>
        <dbReference type="ARBA" id="ARBA00023128"/>
    </source>
</evidence>
<evidence type="ECO:0000256" key="4">
    <source>
        <dbReference type="ARBA" id="ARBA00022468"/>
    </source>
</evidence>
<proteinExistence type="predicted"/>
<dbReference type="GO" id="GO:0035023">
    <property type="term" value="P:regulation of Rho protein signal transduction"/>
    <property type="evidence" value="ECO:0007669"/>
    <property type="project" value="TreeGrafter"/>
</dbReference>
<dbReference type="SMART" id="SM00324">
    <property type="entry name" value="RhoGAP"/>
    <property type="match status" value="1"/>
</dbReference>
<dbReference type="FunFam" id="1.10.555.10:FF:000007">
    <property type="entry name" value="rho GTPase-activating protein 7 isoform X2"/>
    <property type="match status" value="1"/>
</dbReference>
<evidence type="ECO:0000259" key="15">
    <source>
        <dbReference type="PROSITE" id="PS50238"/>
    </source>
</evidence>
<dbReference type="GO" id="GO:0007165">
    <property type="term" value="P:signal transduction"/>
    <property type="evidence" value="ECO:0007669"/>
    <property type="project" value="InterPro"/>
</dbReference>
<feature type="compositionally biased region" description="Polar residues" evidence="14">
    <location>
        <begin position="845"/>
        <end position="857"/>
    </location>
</feature>
<feature type="region of interest" description="Disordered" evidence="14">
    <location>
        <begin position="19"/>
        <end position="41"/>
    </location>
</feature>
<evidence type="ECO:0000256" key="8">
    <source>
        <dbReference type="ARBA" id="ARBA00022990"/>
    </source>
</evidence>
<sequence>MKLIGMETKFDEEKQVPSFSVFAKNPGPSKDTKNGGSDSHLGVPIISWGSKSHPKELCSIPQIPKQNQSSSTCIQVPGYLSITNEPKNQNFFRHSLYPTSTKAEDYLFPLKICPSLHLPNEQSDGKPEIVPEIYVIKQKPSTITFSNNECLTPAIDNDLHICGIIDTETSSYESVEEVEEGDDEAFPQLPLFKTFFKDIQTKEIPHDKQKALGFMEEKHVFNEGSSCEHLGRVPNKEENKENEISKMTQPKGSEWSDSMACVIKKLEQLNLDIEEALSAGSSPSHTPSFKRRKQQSSIKVESVLNKDHQSKGICRNKEESALGLDFVPNPMPTGARPKMKVLPDKQVKERAEIEAKEACDWLRAAGFPQYAQLYEDSRFPINIEAVKKDHDFLEKDLVEPLCRRLNTLNRCAPMKLDVNIQRKKSDDSDEEDLCISNKWTFQRTSRRWSRVDDIHTLFPQANRHGSSGDVRMKTTTSSESVLTDLSEPEVSSIHSESSGGSDNRSQSGINSTGREAFDCMGQYCGDAPVMLDSTLVSGSFLQNPKDIANYTFHPKNEKPARTRAKSFLKRMETLRPRGTHGKVKGSARTGGLVISGPVLQQEPESLKTMHCVPLANGDFQNPPQDAAKKGLPFSAKSSSDSSQSENSSSGVSTPCLKDRKCHEANKRGGMYLEDLDVLSGTVLREVIDQNHKNDFHSQENLVVHIPKDHKPGTFPKALSIESLSPTDNSNGVNWRTGSISLGRQQCPSTKEPRLMASCHRESRVSIYDNVPGSHLYASTGDLLDLEKDDLFPHLDDILQHVNGLQEVVNHWSKNVLPELQTDDALVGEPGLSAFPSPNQITLDFEGNSVSDGRTTPSDMERDGTSLNDSEAAGVRERRDSGVGASLTRPNRRLRWHSFQISHQPTHSIASPQISNQTAGQLNLLQRFSLLRLTAIMEKYSMSNKHGWTWSVPKFMKRMKVPDYKDKNVFGVPLIVHVQRTGQPLPQSIQQALRYLRSNCLDQVGLFRKSGVKSRIQALRQMNETFPENVSYEDQSAYDVADMVKQFFRDLPEPLFTSKLGETFLHIYQYVPKDQRLQAVQAAIMLLADENREVLQTLLCFLNDVVNLVEENQMTPMNLAVCLAPSLFHLNLLKKESSPRVIQKKYATGKPDQKDLNENLAATQGLAHMIIECDKLFEVPHDMVAQSRNSYMEAEIHSPTLEDLGKQLEENGGNFHVYLEHLIQGLQKEAKEKFKGWVTCSSTDSTDLAFKKVGDGNPLRLWKASVEVEAPPSVVLNRVLRERHLWDEDFVQWKIVETLDKQTEIYQYVLNSMAPHPSRDFVVLRTWKTDLPKGMCTLVSISVEHEEAHLMGGVRAFVMDSQYLIEPCGSGKSRLTHICRIDLKGHSPEWYNKGFGHLCAAEVARIRNSFQPIIAEGPETKI</sequence>
<feature type="region of interest" description="Disordered" evidence="14">
    <location>
        <begin position="278"/>
        <end position="298"/>
    </location>
</feature>
<dbReference type="GeneID" id="110215529"/>
<evidence type="ECO:0000259" key="16">
    <source>
        <dbReference type="PROSITE" id="PS50848"/>
    </source>
</evidence>
<feature type="region of interest" description="Disordered" evidence="14">
    <location>
        <begin position="460"/>
        <end position="512"/>
    </location>
</feature>
<evidence type="ECO:0000256" key="14">
    <source>
        <dbReference type="SAM" id="MobiDB-lite"/>
    </source>
</evidence>
<dbReference type="InterPro" id="IPR023393">
    <property type="entry name" value="START-like_dom_sf"/>
</dbReference>
<dbReference type="Gene3D" id="1.10.287.2070">
    <property type="match status" value="1"/>
</dbReference>
<feature type="region of interest" description="Disordered" evidence="14">
    <location>
        <begin position="845"/>
        <end position="885"/>
    </location>
</feature>
<dbReference type="RefSeq" id="XP_020852775.1">
    <property type="nucleotide sequence ID" value="XM_020997116.1"/>
</dbReference>
<evidence type="ECO:0000256" key="3">
    <source>
        <dbReference type="ARBA" id="ARBA00004502"/>
    </source>
</evidence>
<name>A0A6P5L356_PHACI</name>
<organism evidence="17 19">
    <name type="scientific">Phascolarctos cinereus</name>
    <name type="common">Koala</name>
    <dbReference type="NCBI Taxonomy" id="38626"/>
    <lineage>
        <taxon>Eukaryota</taxon>
        <taxon>Metazoa</taxon>
        <taxon>Chordata</taxon>
        <taxon>Craniata</taxon>
        <taxon>Vertebrata</taxon>
        <taxon>Euteleostomi</taxon>
        <taxon>Mammalia</taxon>
        <taxon>Metatheria</taxon>
        <taxon>Diprotodontia</taxon>
        <taxon>Phascolarctidae</taxon>
        <taxon>Phascolarctos</taxon>
    </lineage>
</organism>
<feature type="compositionally biased region" description="Polar residues" evidence="14">
    <location>
        <begin position="473"/>
        <end position="483"/>
    </location>
</feature>
<evidence type="ECO:0000256" key="7">
    <source>
        <dbReference type="ARBA" id="ARBA00022677"/>
    </source>
</evidence>
<keyword evidence="7" id="KW-0551">Lipid droplet</keyword>
<feature type="compositionally biased region" description="Polar residues" evidence="14">
    <location>
        <begin position="502"/>
        <end position="512"/>
    </location>
</feature>
<dbReference type="GO" id="GO:0008289">
    <property type="term" value="F:lipid binding"/>
    <property type="evidence" value="ECO:0007669"/>
    <property type="project" value="InterPro"/>
</dbReference>
<dbReference type="PANTHER" id="PTHR12659:SF6">
    <property type="entry name" value="STAR-RELATED LIPID TRANSFER PROTEIN 13"/>
    <property type="match status" value="1"/>
</dbReference>
<dbReference type="InterPro" id="IPR008936">
    <property type="entry name" value="Rho_GTPase_activation_prot"/>
</dbReference>
<feature type="region of interest" description="Disordered" evidence="14">
    <location>
        <begin position="613"/>
        <end position="656"/>
    </location>
</feature>
<dbReference type="InterPro" id="IPR013761">
    <property type="entry name" value="SAM/pointed_sf"/>
</dbReference>
<feature type="domain" description="START" evidence="16">
    <location>
        <begin position="1222"/>
        <end position="1390"/>
    </location>
</feature>
<dbReference type="CDD" id="cd09592">
    <property type="entry name" value="SAM_DLC2"/>
    <property type="match status" value="1"/>
</dbReference>
<gene>
    <name evidence="18 19" type="primary">STARD13</name>
</gene>
<dbReference type="PROSITE" id="PS50238">
    <property type="entry name" value="RHOGAP"/>
    <property type="match status" value="1"/>
</dbReference>
<dbReference type="SUPFAM" id="SSF47769">
    <property type="entry name" value="SAM/Pointed domain"/>
    <property type="match status" value="1"/>
</dbReference>
<dbReference type="KEGG" id="pcw:110215529"/>
<keyword evidence="10" id="KW-0472">Membrane</keyword>
<evidence type="ECO:0000256" key="6">
    <source>
        <dbReference type="ARBA" id="ARBA00022553"/>
    </source>
</evidence>
<dbReference type="SUPFAM" id="SSF48350">
    <property type="entry name" value="GTPase activation domain, GAP"/>
    <property type="match status" value="1"/>
</dbReference>
<accession>A0A6P5L356</accession>
<dbReference type="InterPro" id="IPR000198">
    <property type="entry name" value="RhoGAP_dom"/>
</dbReference>
<dbReference type="Pfam" id="PF01852">
    <property type="entry name" value="START"/>
    <property type="match status" value="1"/>
</dbReference>
<dbReference type="GO" id="GO:0031966">
    <property type="term" value="C:mitochondrial membrane"/>
    <property type="evidence" value="ECO:0007669"/>
    <property type="project" value="UniProtKB-SubCell"/>
</dbReference>
<dbReference type="GO" id="GO:0005811">
    <property type="term" value="C:lipid droplet"/>
    <property type="evidence" value="ECO:0007669"/>
    <property type="project" value="UniProtKB-SubCell"/>
</dbReference>
<dbReference type="GO" id="GO:0030036">
    <property type="term" value="P:actin cytoskeleton organization"/>
    <property type="evidence" value="ECO:0007669"/>
    <property type="project" value="TreeGrafter"/>
</dbReference>
<dbReference type="RefSeq" id="XP_020852774.1">
    <property type="nucleotide sequence ID" value="XM_020997115.1"/>
</dbReference>
<evidence type="ECO:0000256" key="13">
    <source>
        <dbReference type="ARBA" id="ARBA00076865"/>
    </source>
</evidence>
<evidence type="ECO:0000256" key="1">
    <source>
        <dbReference type="ARBA" id="ARBA00004346"/>
    </source>
</evidence>
<dbReference type="Gene3D" id="1.10.555.10">
    <property type="entry name" value="Rho GTPase activation protein"/>
    <property type="match status" value="1"/>
</dbReference>
<evidence type="ECO:0000256" key="11">
    <source>
        <dbReference type="ARBA" id="ARBA00065039"/>
    </source>
</evidence>
<keyword evidence="6" id="KW-0597">Phosphoprotein</keyword>
<feature type="compositionally biased region" description="Low complexity" evidence="14">
    <location>
        <begin position="488"/>
        <end position="501"/>
    </location>
</feature>
<keyword evidence="8" id="KW-0007">Acetylation</keyword>
<evidence type="ECO:0000256" key="5">
    <source>
        <dbReference type="ARBA" id="ARBA00022490"/>
    </source>
</evidence>
<dbReference type="SUPFAM" id="SSF55961">
    <property type="entry name" value="Bet v1-like"/>
    <property type="match status" value="1"/>
</dbReference>
<feature type="region of interest" description="Disordered" evidence="14">
    <location>
        <begin position="225"/>
        <end position="253"/>
    </location>
</feature>
<dbReference type="GO" id="GO:0005096">
    <property type="term" value="F:GTPase activator activity"/>
    <property type="evidence" value="ECO:0007669"/>
    <property type="project" value="UniProtKB-KW"/>
</dbReference>
<comment type="subunit">
    <text evidence="11">Homodimer. Interacts with TAX1BP1.</text>
</comment>
<keyword evidence="17" id="KW-1185">Reference proteome</keyword>
<evidence type="ECO:0000313" key="19">
    <source>
        <dbReference type="RefSeq" id="XP_020852775.1"/>
    </source>
</evidence>
<dbReference type="Proteomes" id="UP000515140">
    <property type="component" value="Unplaced"/>
</dbReference>
<evidence type="ECO:0000256" key="2">
    <source>
        <dbReference type="ARBA" id="ARBA00004496"/>
    </source>
</evidence>
<dbReference type="Gene3D" id="6.10.250.1870">
    <property type="match status" value="1"/>
</dbReference>
<dbReference type="CTD" id="90627"/>
<dbReference type="PANTHER" id="PTHR12659">
    <property type="entry name" value="RHO-TYPE GTPASE ACTIVATING PROTEIN"/>
    <property type="match status" value="1"/>
</dbReference>
<evidence type="ECO:0000256" key="12">
    <source>
        <dbReference type="ARBA" id="ARBA00067490"/>
    </source>
</evidence>
<evidence type="ECO:0000313" key="18">
    <source>
        <dbReference type="RefSeq" id="XP_020852774.1"/>
    </source>
</evidence>
<dbReference type="FunFam" id="3.30.530.20:FF:000009">
    <property type="entry name" value="StAR related lipid transfer domain containing 13"/>
    <property type="match status" value="1"/>
</dbReference>